<accession>A0A085N3U8</accession>
<proteinExistence type="predicted"/>
<feature type="compositionally biased region" description="Basic residues" evidence="1">
    <location>
        <begin position="164"/>
        <end position="175"/>
    </location>
</feature>
<dbReference type="Proteomes" id="UP000030758">
    <property type="component" value="Unassembled WGS sequence"/>
</dbReference>
<protein>
    <submittedName>
        <fullName evidence="3">Uncharacterized protein</fullName>
    </submittedName>
</protein>
<name>A0A085N3U8_9BILA</name>
<organism evidence="3">
    <name type="scientific">Trichuris suis</name>
    <name type="common">pig whipworm</name>
    <dbReference type="NCBI Taxonomy" id="68888"/>
    <lineage>
        <taxon>Eukaryota</taxon>
        <taxon>Metazoa</taxon>
        <taxon>Ecdysozoa</taxon>
        <taxon>Nematoda</taxon>
        <taxon>Enoplea</taxon>
        <taxon>Dorylaimia</taxon>
        <taxon>Trichinellida</taxon>
        <taxon>Trichuridae</taxon>
        <taxon>Trichuris</taxon>
    </lineage>
</organism>
<evidence type="ECO:0000313" key="4">
    <source>
        <dbReference type="Proteomes" id="UP000030764"/>
    </source>
</evidence>
<dbReference type="AlphaFoldDB" id="A0A085N3U8"/>
<keyword evidence="4" id="KW-1185">Reference proteome</keyword>
<gene>
    <name evidence="2" type="ORF">M513_13747</name>
    <name evidence="3" type="ORF">M514_13747</name>
</gene>
<dbReference type="EMBL" id="KL367560">
    <property type="protein sequence ID" value="KFD64144.1"/>
    <property type="molecule type" value="Genomic_DNA"/>
</dbReference>
<feature type="region of interest" description="Disordered" evidence="1">
    <location>
        <begin position="156"/>
        <end position="175"/>
    </location>
</feature>
<dbReference type="Proteomes" id="UP000030764">
    <property type="component" value="Unassembled WGS sequence"/>
</dbReference>
<dbReference type="EMBL" id="KL363522">
    <property type="protein sequence ID" value="KFD45376.1"/>
    <property type="molecule type" value="Genomic_DNA"/>
</dbReference>
<evidence type="ECO:0000256" key="1">
    <source>
        <dbReference type="SAM" id="MobiDB-lite"/>
    </source>
</evidence>
<evidence type="ECO:0000313" key="2">
    <source>
        <dbReference type="EMBL" id="KFD45376.1"/>
    </source>
</evidence>
<reference evidence="3 4" key="1">
    <citation type="journal article" date="2014" name="Nat. Genet.">
        <title>Genome and transcriptome of the porcine whipworm Trichuris suis.</title>
        <authorList>
            <person name="Jex A.R."/>
            <person name="Nejsum P."/>
            <person name="Schwarz E.M."/>
            <person name="Hu L."/>
            <person name="Young N.D."/>
            <person name="Hall R.S."/>
            <person name="Korhonen P.K."/>
            <person name="Liao S."/>
            <person name="Thamsborg S."/>
            <person name="Xia J."/>
            <person name="Xu P."/>
            <person name="Wang S."/>
            <person name="Scheerlinck J.P."/>
            <person name="Hofmann A."/>
            <person name="Sternberg P.W."/>
            <person name="Wang J."/>
            <person name="Gasser R.B."/>
        </authorList>
    </citation>
    <scope>NUCLEOTIDE SEQUENCE [LARGE SCALE GENOMIC DNA]</scope>
    <source>
        <strain evidence="3">DCEP-RM93F</strain>
        <strain evidence="2">DCEP-RM93M</strain>
    </source>
</reference>
<sequence length="175" mass="19696">MPWRTEMSQADVTGGQLEDMLASTVNQVNNQRLNLLGGYNNEVTPVSSKIDNCCFDSDHARSKMRHAPRCCATTEQLSRSPRLADRLVWPSYTTNIVQAEERQREAQRAQLQCAKLSRGISASGTGNELFSYLTYPLLVTKVIYPTAIVFCSSTPSHHSFDFSKKKKKWRPPVQA</sequence>
<evidence type="ECO:0000313" key="3">
    <source>
        <dbReference type="EMBL" id="KFD64144.1"/>
    </source>
</evidence>